<proteinExistence type="predicted"/>
<reference evidence="2 3" key="1">
    <citation type="submission" date="2009-11" db="EMBL/GenBank/DDBJ databases">
        <authorList>
            <person name="Weinstock G."/>
            <person name="Sodergren E."/>
            <person name="Clifton S."/>
            <person name="Fulton L."/>
            <person name="Fulton B."/>
            <person name="Courtney L."/>
            <person name="Fronick C."/>
            <person name="Harrison M."/>
            <person name="Strong C."/>
            <person name="Farmer C."/>
            <person name="Delahaunty K."/>
            <person name="Markovic C."/>
            <person name="Hall O."/>
            <person name="Minx P."/>
            <person name="Tomlinson C."/>
            <person name="Mitreva M."/>
            <person name="Nelson J."/>
            <person name="Hou S."/>
            <person name="Wollam A."/>
            <person name="Pepin K.H."/>
            <person name="Johnson M."/>
            <person name="Bhonagiri V."/>
            <person name="Nash W.E."/>
            <person name="Warren W."/>
            <person name="Chinwalla A."/>
            <person name="Mardis E.R."/>
            <person name="Wilson R.K."/>
        </authorList>
    </citation>
    <scope>NUCLEOTIDE SEQUENCE [LARGE SCALE GENOMIC DNA]</scope>
    <source>
        <strain evidence="2 3">DSM 20093</strain>
    </source>
</reference>
<protein>
    <submittedName>
        <fullName evidence="2">Uncharacterized protein</fullName>
    </submittedName>
</protein>
<evidence type="ECO:0000313" key="3">
    <source>
        <dbReference type="Proteomes" id="UP000003656"/>
    </source>
</evidence>
<name>D1NX67_9BIFI</name>
<evidence type="ECO:0000256" key="1">
    <source>
        <dbReference type="SAM" id="MobiDB-lite"/>
    </source>
</evidence>
<feature type="region of interest" description="Disordered" evidence="1">
    <location>
        <begin position="1"/>
        <end position="22"/>
    </location>
</feature>
<feature type="compositionally biased region" description="Basic residues" evidence="1">
    <location>
        <begin position="1"/>
        <end position="17"/>
    </location>
</feature>
<sequence>MIPKQKHLRTKTNRAPRKRGDDPARWFEAKHCALCSPQARG</sequence>
<accession>D1NX67</accession>
<comment type="caution">
    <text evidence="2">The sequence shown here is derived from an EMBL/GenBank/DDBJ whole genome shotgun (WGS) entry which is preliminary data.</text>
</comment>
<gene>
    <name evidence="2" type="ORF">BIFGAL_04475</name>
</gene>
<dbReference type="Proteomes" id="UP000003656">
    <property type="component" value="Unassembled WGS sequence"/>
</dbReference>
<evidence type="ECO:0000313" key="2">
    <source>
        <dbReference type="EMBL" id="EFA22024.1"/>
    </source>
</evidence>
<dbReference type="AlphaFoldDB" id="D1NX67"/>
<organism evidence="2 3">
    <name type="scientific">Bifidobacterium gallicum DSM 20093 = LMG 11596</name>
    <dbReference type="NCBI Taxonomy" id="561180"/>
    <lineage>
        <taxon>Bacteria</taxon>
        <taxon>Bacillati</taxon>
        <taxon>Actinomycetota</taxon>
        <taxon>Actinomycetes</taxon>
        <taxon>Bifidobacteriales</taxon>
        <taxon>Bifidobacteriaceae</taxon>
        <taxon>Bifidobacterium</taxon>
    </lineage>
</organism>
<dbReference type="EMBL" id="ABXB03000020">
    <property type="protein sequence ID" value="EFA22024.1"/>
    <property type="molecule type" value="Genomic_DNA"/>
</dbReference>